<dbReference type="OrthoDB" id="9870292at2"/>
<dbReference type="AlphaFoldDB" id="A0A511MYN8"/>
<dbReference type="Proteomes" id="UP000321306">
    <property type="component" value="Unassembled WGS sequence"/>
</dbReference>
<dbReference type="RefSeq" id="WP_146883254.1">
    <property type="nucleotide sequence ID" value="NZ_BJXB01000005.1"/>
</dbReference>
<sequence>MTTQNSQQPTEQKELQQPTELTVQFEKVELELITHVAERQGLTVAAIVRELAIDELRDRIKNGRLPVTEDFPAHLKQTAQILGATQTDLAHNMMHEPNRQKTDIPNE</sequence>
<reference evidence="1 2" key="1">
    <citation type="submission" date="2019-07" db="EMBL/GenBank/DDBJ databases">
        <title>Whole genome shotgun sequence of Deinococcus cellulosilyticus NBRC 106333.</title>
        <authorList>
            <person name="Hosoyama A."/>
            <person name="Uohara A."/>
            <person name="Ohji S."/>
            <person name="Ichikawa N."/>
        </authorList>
    </citation>
    <scope>NUCLEOTIDE SEQUENCE [LARGE SCALE GENOMIC DNA]</scope>
    <source>
        <strain evidence="1 2">NBRC 106333</strain>
    </source>
</reference>
<organism evidence="1 2">
    <name type="scientific">Deinococcus cellulosilyticus (strain DSM 18568 / NBRC 106333 / KACC 11606 / 5516J-15)</name>
    <dbReference type="NCBI Taxonomy" id="1223518"/>
    <lineage>
        <taxon>Bacteria</taxon>
        <taxon>Thermotogati</taxon>
        <taxon>Deinococcota</taxon>
        <taxon>Deinococci</taxon>
        <taxon>Deinococcales</taxon>
        <taxon>Deinococcaceae</taxon>
        <taxon>Deinococcus</taxon>
    </lineage>
</organism>
<evidence type="ECO:0000313" key="2">
    <source>
        <dbReference type="Proteomes" id="UP000321306"/>
    </source>
</evidence>
<gene>
    <name evidence="1" type="ORF">DC3_13450</name>
</gene>
<proteinExistence type="predicted"/>
<accession>A0A511MYN8</accession>
<evidence type="ECO:0000313" key="1">
    <source>
        <dbReference type="EMBL" id="GEM45710.1"/>
    </source>
</evidence>
<protein>
    <submittedName>
        <fullName evidence="1">Uncharacterized protein</fullName>
    </submittedName>
</protein>
<keyword evidence="2" id="KW-1185">Reference proteome</keyword>
<name>A0A511MYN8_DEIC1</name>
<dbReference type="EMBL" id="BJXB01000005">
    <property type="protein sequence ID" value="GEM45710.1"/>
    <property type="molecule type" value="Genomic_DNA"/>
</dbReference>
<comment type="caution">
    <text evidence="1">The sequence shown here is derived from an EMBL/GenBank/DDBJ whole genome shotgun (WGS) entry which is preliminary data.</text>
</comment>